<accession>A0ABX9W8K9</accession>
<sequence length="79" mass="8437">MVLRLHGDTFSVVFHVSPGDGPVLVVLDELPGYAVRVDTDRDPKGIMCVMAMKHEVLRAVDMTQGSRPAAAGAPVSHIV</sequence>
<feature type="non-terminal residue" evidence="1">
    <location>
        <position position="79"/>
    </location>
</feature>
<proteinExistence type="predicted"/>
<comment type="caution">
    <text evidence="1">The sequence shown here is derived from an EMBL/GenBank/DDBJ whole genome shotgun (WGS) entry which is preliminary data.</text>
</comment>
<reference evidence="1 2" key="1">
    <citation type="submission" date="2018-11" db="EMBL/GenBank/DDBJ databases">
        <title>Micromonospora sp. PPF5-17, a new actinomycetes isolated from a hot spring soil.</title>
        <authorList>
            <person name="Thawai C."/>
        </authorList>
    </citation>
    <scope>NUCLEOTIDE SEQUENCE [LARGE SCALE GENOMIC DNA]</scope>
    <source>
        <strain evidence="1 2">PPF5-17</strain>
    </source>
</reference>
<protein>
    <submittedName>
        <fullName evidence="1">Uncharacterized protein</fullName>
    </submittedName>
</protein>
<evidence type="ECO:0000313" key="2">
    <source>
        <dbReference type="Proteomes" id="UP000280698"/>
    </source>
</evidence>
<evidence type="ECO:0000313" key="1">
    <source>
        <dbReference type="EMBL" id="RNL87813.1"/>
    </source>
</evidence>
<dbReference type="Proteomes" id="UP000280698">
    <property type="component" value="Unassembled WGS sequence"/>
</dbReference>
<organism evidence="1 2">
    <name type="scientific">Micromonospora solifontis</name>
    <dbReference type="NCBI Taxonomy" id="2487138"/>
    <lineage>
        <taxon>Bacteria</taxon>
        <taxon>Bacillati</taxon>
        <taxon>Actinomycetota</taxon>
        <taxon>Actinomycetes</taxon>
        <taxon>Micromonosporales</taxon>
        <taxon>Micromonosporaceae</taxon>
        <taxon>Micromonospora</taxon>
    </lineage>
</organism>
<name>A0ABX9W8K9_9ACTN</name>
<dbReference type="EMBL" id="RJLN01000137">
    <property type="protein sequence ID" value="RNL87813.1"/>
    <property type="molecule type" value="Genomic_DNA"/>
</dbReference>
<keyword evidence="2" id="KW-1185">Reference proteome</keyword>
<gene>
    <name evidence="1" type="ORF">EFE23_26555</name>
</gene>